<dbReference type="Proteomes" id="UP001501509">
    <property type="component" value="Unassembled WGS sequence"/>
</dbReference>
<dbReference type="EMBL" id="BAAATD010000013">
    <property type="protein sequence ID" value="GAA2627782.1"/>
    <property type="molecule type" value="Genomic_DNA"/>
</dbReference>
<sequence>MTPVVLLPDGRLRVPRAEHDPRVGGIAHTSVEIGPDHPDYPRLRPSAVPEAELVRRRESRAAEQAELDRYLSEHEAEGDAMLQLLQLQLTHRPAS</sequence>
<feature type="region of interest" description="Disordered" evidence="1">
    <location>
        <begin position="16"/>
        <end position="44"/>
    </location>
</feature>
<gene>
    <name evidence="2" type="ORF">GCM10010411_76240</name>
</gene>
<comment type="caution">
    <text evidence="2">The sequence shown here is derived from an EMBL/GenBank/DDBJ whole genome shotgun (WGS) entry which is preliminary data.</text>
</comment>
<organism evidence="2 3">
    <name type="scientific">Actinomadura fulvescens</name>
    <dbReference type="NCBI Taxonomy" id="46160"/>
    <lineage>
        <taxon>Bacteria</taxon>
        <taxon>Bacillati</taxon>
        <taxon>Actinomycetota</taxon>
        <taxon>Actinomycetes</taxon>
        <taxon>Streptosporangiales</taxon>
        <taxon>Thermomonosporaceae</taxon>
        <taxon>Actinomadura</taxon>
    </lineage>
</organism>
<proteinExistence type="predicted"/>
<protein>
    <submittedName>
        <fullName evidence="2">Uncharacterized protein</fullName>
    </submittedName>
</protein>
<evidence type="ECO:0000313" key="3">
    <source>
        <dbReference type="Proteomes" id="UP001501509"/>
    </source>
</evidence>
<name>A0ABN3QJH9_9ACTN</name>
<evidence type="ECO:0000256" key="1">
    <source>
        <dbReference type="SAM" id="MobiDB-lite"/>
    </source>
</evidence>
<evidence type="ECO:0000313" key="2">
    <source>
        <dbReference type="EMBL" id="GAA2627782.1"/>
    </source>
</evidence>
<dbReference type="RefSeq" id="WP_344547357.1">
    <property type="nucleotide sequence ID" value="NZ_BAAATD010000013.1"/>
</dbReference>
<keyword evidence="3" id="KW-1185">Reference proteome</keyword>
<reference evidence="2 3" key="1">
    <citation type="journal article" date="2019" name="Int. J. Syst. Evol. Microbiol.">
        <title>The Global Catalogue of Microorganisms (GCM) 10K type strain sequencing project: providing services to taxonomists for standard genome sequencing and annotation.</title>
        <authorList>
            <consortium name="The Broad Institute Genomics Platform"/>
            <consortium name="The Broad Institute Genome Sequencing Center for Infectious Disease"/>
            <person name="Wu L."/>
            <person name="Ma J."/>
        </authorList>
    </citation>
    <scope>NUCLEOTIDE SEQUENCE [LARGE SCALE GENOMIC DNA]</scope>
    <source>
        <strain evidence="2 3">JCM 6833</strain>
    </source>
</reference>
<accession>A0ABN3QJH9</accession>